<feature type="region of interest" description="Disordered" evidence="1">
    <location>
        <begin position="15"/>
        <end position="47"/>
    </location>
</feature>
<dbReference type="GO" id="GO:0009570">
    <property type="term" value="C:chloroplast stroma"/>
    <property type="evidence" value="ECO:0007669"/>
    <property type="project" value="InterPro"/>
</dbReference>
<feature type="region of interest" description="Disordered" evidence="1">
    <location>
        <begin position="221"/>
        <end position="246"/>
    </location>
</feature>
<dbReference type="OrthoDB" id="2121326at2759"/>
<keyword evidence="4" id="KW-1185">Reference proteome</keyword>
<evidence type="ECO:0000313" key="4">
    <source>
        <dbReference type="Proteomes" id="UP000652761"/>
    </source>
</evidence>
<dbReference type="Pfam" id="PF00085">
    <property type="entry name" value="Thioredoxin"/>
    <property type="match status" value="1"/>
</dbReference>
<feature type="compositionally biased region" description="Low complexity" evidence="1">
    <location>
        <begin position="15"/>
        <end position="41"/>
    </location>
</feature>
<sequence length="246" mass="27322">MTVLGANSPHILLHGGLWQRTRQQRRQQQQQQGRGRGTHTWGGDDGGAGCPPSAASSWYGFPGSANLGRRGKARAGAFWVSKPSSVEMEPIPDVETLDLILRQAQELSQPVVIEWMASWCRKCIYLKPKLEKLAAEYYHRLKFYYVDVNKVSQTLVKRGNITVCKLVSSLITFDWALVENANHPEVYIETKGKHFTFSLIITMLAALEGWGDEGGNNWRAQSLVGGGGSERNAPQAHMNGRGKLMT</sequence>
<dbReference type="EMBL" id="NMUH01000229">
    <property type="protein sequence ID" value="MQL74953.1"/>
    <property type="molecule type" value="Genomic_DNA"/>
</dbReference>
<gene>
    <name evidence="3" type="ORF">Taro_007324</name>
</gene>
<feature type="domain" description="Thioredoxin" evidence="2">
    <location>
        <begin position="107"/>
        <end position="154"/>
    </location>
</feature>
<evidence type="ECO:0000256" key="1">
    <source>
        <dbReference type="SAM" id="MobiDB-lite"/>
    </source>
</evidence>
<reference evidence="3" key="1">
    <citation type="submission" date="2017-07" db="EMBL/GenBank/DDBJ databases">
        <title>Taro Niue Genome Assembly and Annotation.</title>
        <authorList>
            <person name="Atibalentja N."/>
            <person name="Keating K."/>
            <person name="Fields C.J."/>
        </authorList>
    </citation>
    <scope>NUCLEOTIDE SEQUENCE</scope>
    <source>
        <strain evidence="3">Niue_2</strain>
        <tissue evidence="3">Leaf</tissue>
    </source>
</reference>
<dbReference type="AlphaFoldDB" id="A0A843TZY7"/>
<accession>A0A843TZY7</accession>
<dbReference type="PANTHER" id="PTHR47192:SF3">
    <property type="entry name" value="THIOREDOXIN-LIKE 3-1, CHLOROPLASTIC"/>
    <property type="match status" value="1"/>
</dbReference>
<evidence type="ECO:0000259" key="2">
    <source>
        <dbReference type="Pfam" id="PF00085"/>
    </source>
</evidence>
<dbReference type="InterPro" id="IPR013766">
    <property type="entry name" value="Thioredoxin_domain"/>
</dbReference>
<evidence type="ECO:0000313" key="3">
    <source>
        <dbReference type="EMBL" id="MQL74953.1"/>
    </source>
</evidence>
<dbReference type="PANTHER" id="PTHR47192">
    <property type="entry name" value="THIOREDOXIN-LIKE 3-2, CHLOROPLASTIC"/>
    <property type="match status" value="1"/>
</dbReference>
<proteinExistence type="predicted"/>
<dbReference type="Gene3D" id="3.40.30.10">
    <property type="entry name" value="Glutaredoxin"/>
    <property type="match status" value="1"/>
</dbReference>
<dbReference type="Proteomes" id="UP000652761">
    <property type="component" value="Unassembled WGS sequence"/>
</dbReference>
<comment type="caution">
    <text evidence="3">The sequence shown here is derived from an EMBL/GenBank/DDBJ whole genome shotgun (WGS) entry which is preliminary data.</text>
</comment>
<dbReference type="InterPro" id="IPR036249">
    <property type="entry name" value="Thioredoxin-like_sf"/>
</dbReference>
<dbReference type="SUPFAM" id="SSF52833">
    <property type="entry name" value="Thioredoxin-like"/>
    <property type="match status" value="1"/>
</dbReference>
<organism evidence="3 4">
    <name type="scientific">Colocasia esculenta</name>
    <name type="common">Wild taro</name>
    <name type="synonym">Arum esculentum</name>
    <dbReference type="NCBI Taxonomy" id="4460"/>
    <lineage>
        <taxon>Eukaryota</taxon>
        <taxon>Viridiplantae</taxon>
        <taxon>Streptophyta</taxon>
        <taxon>Embryophyta</taxon>
        <taxon>Tracheophyta</taxon>
        <taxon>Spermatophyta</taxon>
        <taxon>Magnoliopsida</taxon>
        <taxon>Liliopsida</taxon>
        <taxon>Araceae</taxon>
        <taxon>Aroideae</taxon>
        <taxon>Colocasieae</taxon>
        <taxon>Colocasia</taxon>
    </lineage>
</organism>
<name>A0A843TZY7_COLES</name>
<dbReference type="CDD" id="cd02947">
    <property type="entry name" value="TRX_family"/>
    <property type="match status" value="1"/>
</dbReference>
<dbReference type="InterPro" id="IPR044253">
    <property type="entry name" value="WCRKC1/2"/>
</dbReference>
<protein>
    <recommendedName>
        <fullName evidence="2">Thioredoxin domain-containing protein</fullName>
    </recommendedName>
</protein>